<dbReference type="InterPro" id="IPR016181">
    <property type="entry name" value="Acyl_CoA_acyltransferase"/>
</dbReference>
<evidence type="ECO:0000256" key="7">
    <source>
        <dbReference type="SAM" id="MobiDB-lite"/>
    </source>
</evidence>
<dbReference type="Gene3D" id="3.40.630.30">
    <property type="match status" value="1"/>
</dbReference>
<dbReference type="Pfam" id="PF23209">
    <property type="entry name" value="IDM1_C"/>
    <property type="match status" value="1"/>
</dbReference>
<evidence type="ECO:0000256" key="6">
    <source>
        <dbReference type="PROSITE-ProRule" id="PRU00146"/>
    </source>
</evidence>
<feature type="compositionally biased region" description="Polar residues" evidence="7">
    <location>
        <begin position="464"/>
        <end position="473"/>
    </location>
</feature>
<feature type="region of interest" description="Disordered" evidence="7">
    <location>
        <begin position="103"/>
        <end position="156"/>
    </location>
</feature>
<dbReference type="PANTHER" id="PTHR47025:SF2">
    <property type="entry name" value="AUTOIMMUNE REGULATOR"/>
    <property type="match status" value="1"/>
</dbReference>
<dbReference type="GeneID" id="113706931"/>
<dbReference type="GO" id="GO:0000977">
    <property type="term" value="F:RNA polymerase II transcription regulatory region sequence-specific DNA binding"/>
    <property type="evidence" value="ECO:0007669"/>
    <property type="project" value="TreeGrafter"/>
</dbReference>
<keyword evidence="2" id="KW-0479">Metal-binding</keyword>
<keyword evidence="3 6" id="KW-0863">Zinc-finger</keyword>
<reference evidence="10" key="2">
    <citation type="submission" date="2025-08" db="UniProtKB">
        <authorList>
            <consortium name="RefSeq"/>
        </authorList>
    </citation>
    <scope>IDENTIFICATION</scope>
    <source>
        <tissue evidence="10">Leaves</tissue>
    </source>
</reference>
<sequence>MANGNGNGDGNANGIESGETVVSSIRAGMKREFAMMMKAQAECGIILGKRRVTRSQNSPLIRKSDGNIDKHNINKKNKKEEKNEVAEEEKKVELVVVEEEEVKSDILDGNSDDEKKKNMVQDELEKEGSDMGKVLGEEGENEGAMTKEPKDGTVESVNEDSVEIAEEENVKVDSSCAAEVVGIAMDVETEAAVKADSPYAADVVGIAMDVQTGAAAKMAAPVAKTYFRRFTKSGLKPKAEALDLKTEEGPMAPRVEEALEVVEPPQVEAEKPTENVLPTTSKLEIKMSKKTPTKLKELLETGFLEGLRVRYIRGSRGSKAGGTCLGGVIKGSGVLCYCRDCNGSQVVTPNQFELHAGSGNKRPPEYIYLENGKSLRDILNICKDAPAESLELAVQSAIGQARPTFCLGCKAFMHQAAPDGPMLCASCVALRESENKTTELTDTNFRPSLPVSNTKSASKTSSSGRPRNTTQGRLTRKDLRLHKLVFGQAGPADGTPLSYYAKGKLLGSGYKSGSGIFCYCCNRVVSPSQFEAHAGCASRRKPYLQIYTPDGVSLHEWSLAIKKNIQLSTDDSDDVCSICQGMGELLCCDMCPRAFHKECVNLPSIPKDNWYCRYCLNMIEKEKFVEHNANAVAAGRVAGIDPVEEVKKRCVRIVGVLEPEVGGCVLCRGHDFSSSDFGPRTVILCDQCEKEYHVGCLKEHGLDDLKELPNENWFCSKECSSIHSALQQLISDGDKELPYFLLSMIQQKCEDQGAEDKISWRLLLGKAASEENRKWLSGAVSVFHDRFDPIGDSNKGRDLIPVMVYGRSNRDQDFAGMYCAVLTVNSTVVSAGIFRVFGQDVAEIPLVATSTAFQGKGYFQSLFFCIENLLASLNVRDLVLPAAPEAECIWKNKFGFQKITAEQLKQFKKDYQMMIFQGTTVLQRSVARVGISPD</sequence>
<protein>
    <recommendedName>
        <fullName evidence="8">PHD-type domain-containing protein</fullName>
    </recommendedName>
</protein>
<dbReference type="InterPro" id="IPR013083">
    <property type="entry name" value="Znf_RING/FYVE/PHD"/>
</dbReference>
<feature type="compositionally biased region" description="Basic and acidic residues" evidence="7">
    <location>
        <begin position="62"/>
        <end position="89"/>
    </location>
</feature>
<feature type="region of interest" description="Disordered" evidence="7">
    <location>
        <begin position="54"/>
        <end position="89"/>
    </location>
</feature>
<proteinExistence type="predicted"/>
<dbReference type="InterPro" id="IPR011011">
    <property type="entry name" value="Znf_FYVE_PHD"/>
</dbReference>
<feature type="compositionally biased region" description="Low complexity" evidence="7">
    <location>
        <begin position="452"/>
        <end position="463"/>
    </location>
</feature>
<dbReference type="SMART" id="SM00249">
    <property type="entry name" value="PHD"/>
    <property type="match status" value="2"/>
</dbReference>
<dbReference type="PROSITE" id="PS50016">
    <property type="entry name" value="ZF_PHD_2"/>
    <property type="match status" value="1"/>
</dbReference>
<dbReference type="SUPFAM" id="SSF57903">
    <property type="entry name" value="FYVE/PHD zinc finger"/>
    <property type="match status" value="2"/>
</dbReference>
<dbReference type="InterPro" id="IPR032308">
    <property type="entry name" value="TDBD"/>
</dbReference>
<evidence type="ECO:0000256" key="5">
    <source>
        <dbReference type="ARBA" id="ARBA00023242"/>
    </source>
</evidence>
<dbReference type="Proteomes" id="UP001652660">
    <property type="component" value="Chromosome 1e"/>
</dbReference>
<dbReference type="GO" id="GO:0042393">
    <property type="term" value="F:histone binding"/>
    <property type="evidence" value="ECO:0007669"/>
    <property type="project" value="TreeGrafter"/>
</dbReference>
<evidence type="ECO:0000256" key="2">
    <source>
        <dbReference type="ARBA" id="ARBA00022723"/>
    </source>
</evidence>
<dbReference type="InterPro" id="IPR001965">
    <property type="entry name" value="Znf_PHD"/>
</dbReference>
<dbReference type="Pfam" id="PF16135">
    <property type="entry name" value="TDBD"/>
    <property type="match status" value="2"/>
</dbReference>
<gene>
    <name evidence="10" type="primary">LOC113706931</name>
</gene>
<dbReference type="GO" id="GO:0003682">
    <property type="term" value="F:chromatin binding"/>
    <property type="evidence" value="ECO:0007669"/>
    <property type="project" value="TreeGrafter"/>
</dbReference>
<accession>A0A6P6U426</accession>
<dbReference type="Gene3D" id="3.30.40.10">
    <property type="entry name" value="Zinc/RING finger domain, C3HC4 (zinc finger)"/>
    <property type="match status" value="2"/>
</dbReference>
<dbReference type="AlphaFoldDB" id="A0A6P6U426"/>
<dbReference type="SUPFAM" id="SSF55729">
    <property type="entry name" value="Acyl-CoA N-acyltransferases (Nat)"/>
    <property type="match status" value="1"/>
</dbReference>
<feature type="region of interest" description="Disordered" evidence="7">
    <location>
        <begin position="438"/>
        <end position="474"/>
    </location>
</feature>
<dbReference type="GO" id="GO:0045944">
    <property type="term" value="P:positive regulation of transcription by RNA polymerase II"/>
    <property type="evidence" value="ECO:0007669"/>
    <property type="project" value="TreeGrafter"/>
</dbReference>
<evidence type="ECO:0000256" key="4">
    <source>
        <dbReference type="ARBA" id="ARBA00022833"/>
    </source>
</evidence>
<dbReference type="RefSeq" id="XP_027084812.2">
    <property type="nucleotide sequence ID" value="XM_027229011.2"/>
</dbReference>
<evidence type="ECO:0000256" key="1">
    <source>
        <dbReference type="ARBA" id="ARBA00004123"/>
    </source>
</evidence>
<dbReference type="InterPro" id="IPR019786">
    <property type="entry name" value="Zinc_finger_PHD-type_CS"/>
</dbReference>
<dbReference type="InterPro" id="IPR056511">
    <property type="entry name" value="IDM1_C"/>
</dbReference>
<feature type="domain" description="PHD-type" evidence="8">
    <location>
        <begin position="573"/>
        <end position="618"/>
    </location>
</feature>
<dbReference type="Pfam" id="PF23011">
    <property type="entry name" value="PHD-1st_NSD"/>
    <property type="match status" value="1"/>
</dbReference>
<dbReference type="PROSITE" id="PS01359">
    <property type="entry name" value="ZF_PHD_1"/>
    <property type="match status" value="1"/>
</dbReference>
<dbReference type="InterPro" id="IPR059153">
    <property type="entry name" value="NSD_PHD-1st"/>
</dbReference>
<organism evidence="9 10">
    <name type="scientific">Coffea arabica</name>
    <name type="common">Arabian coffee</name>
    <dbReference type="NCBI Taxonomy" id="13443"/>
    <lineage>
        <taxon>Eukaryota</taxon>
        <taxon>Viridiplantae</taxon>
        <taxon>Streptophyta</taxon>
        <taxon>Embryophyta</taxon>
        <taxon>Tracheophyta</taxon>
        <taxon>Spermatophyta</taxon>
        <taxon>Magnoliopsida</taxon>
        <taxon>eudicotyledons</taxon>
        <taxon>Gunneridae</taxon>
        <taxon>Pentapetalae</taxon>
        <taxon>asterids</taxon>
        <taxon>lamiids</taxon>
        <taxon>Gentianales</taxon>
        <taxon>Rubiaceae</taxon>
        <taxon>Ixoroideae</taxon>
        <taxon>Gardenieae complex</taxon>
        <taxon>Bertiereae - Coffeeae clade</taxon>
        <taxon>Coffeeae</taxon>
        <taxon>Coffea</taxon>
    </lineage>
</organism>
<name>A0A6P6U426_COFAR</name>
<dbReference type="GO" id="GO:0008270">
    <property type="term" value="F:zinc ion binding"/>
    <property type="evidence" value="ECO:0007669"/>
    <property type="project" value="UniProtKB-KW"/>
</dbReference>
<dbReference type="InterPro" id="IPR019787">
    <property type="entry name" value="Znf_PHD-finger"/>
</dbReference>
<comment type="subcellular location">
    <subcellularLocation>
        <location evidence="1">Nucleus</location>
    </subcellularLocation>
</comment>
<dbReference type="PANTHER" id="PTHR47025">
    <property type="entry name" value="AUTOIMMUNE REGULATOR"/>
    <property type="match status" value="1"/>
</dbReference>
<reference evidence="9" key="1">
    <citation type="journal article" date="2025" name="Foods">
        <title>Unveiling the Microbial Signatures of Arabica Coffee Cherries: Insights into Ripeness Specific Diversity, Functional Traits, and Implications for Quality and Safety.</title>
        <authorList>
            <consortium name="RefSeq"/>
            <person name="Tenea G.N."/>
            <person name="Cifuentes V."/>
            <person name="Reyes P."/>
            <person name="Cevallos-Vallejos M."/>
        </authorList>
    </citation>
    <scope>NUCLEOTIDE SEQUENCE [LARGE SCALE GENOMIC DNA]</scope>
</reference>
<keyword evidence="4" id="KW-0862">Zinc</keyword>
<evidence type="ECO:0000313" key="10">
    <source>
        <dbReference type="RefSeq" id="XP_027084812.2"/>
    </source>
</evidence>
<dbReference type="OrthoDB" id="1903104at2759"/>
<evidence type="ECO:0000259" key="8">
    <source>
        <dbReference type="PROSITE" id="PS50016"/>
    </source>
</evidence>
<evidence type="ECO:0000313" key="9">
    <source>
        <dbReference type="Proteomes" id="UP001652660"/>
    </source>
</evidence>
<dbReference type="GO" id="GO:0005634">
    <property type="term" value="C:nucleus"/>
    <property type="evidence" value="ECO:0007669"/>
    <property type="project" value="UniProtKB-SubCell"/>
</dbReference>
<evidence type="ECO:0000256" key="3">
    <source>
        <dbReference type="ARBA" id="ARBA00022771"/>
    </source>
</evidence>
<keyword evidence="5" id="KW-0539">Nucleus</keyword>
<keyword evidence="9" id="KW-1185">Reference proteome</keyword>